<reference evidence="8 9" key="1">
    <citation type="submission" date="2016-05" db="EMBL/GenBank/DDBJ databases">
        <title>Draft Genome Sequences of Stenotrophomonas maltophilia Strains Sm32COP, Sm41DVV, Sm46PAILV, SmF3, SmF22, SmSOFb1 and SmCVFa1, Isolated from Different Manures, in France.</title>
        <authorList>
            <person name="Nazaret S."/>
            <person name="Bodilis J."/>
        </authorList>
    </citation>
    <scope>NUCLEOTIDE SEQUENCE [LARGE SCALE GENOMIC DNA]</scope>
    <source>
        <strain evidence="8 9">Sm41DVV</strain>
    </source>
</reference>
<sequence length="526" mass="58059">MNWWKNDVELSFRIRPIGLFIAGMYAVTCWAARQVSLDQFYLPAGIRVAALLLCPPRLWPYLLLGEYAYFAQMRYPLIGKYGLAWVILGSVFLMPAVALVVRAHRRFMTATTEGWLLSMAVSAALIATALKLGLAHLLSENPSSVPFATRAVRFVLGDYIAILTVAPLALLWIRRRSLYEWKFWKHAPTVAALTLLISLGAFMASGVELPDATKTSLQLVMALPVVALTCIHGWRGAAVGVPLLNIVIAMTTPASGLPGSFDQRTFMMQQLIAVAGTALLLLGSRITQHYHQHARHDLDGSQTARLSRTAHMASELDLRQRALDLRKIADGVEKSLNQTADLLKMHGHHAPAMDLLHTSTTHSRQFRELTSLVYPTEVEQVGLYVALQVSGISENWDRTSRVALPRMTGDPCRLSIALQLAAYRTLTETVALLLKHERGQIQIQARCGSLHGQQGILISASLLDRDRHLSLETAKLIVERLSSRALAYGGKVQTRQNRVRVLLQETATGATHGSTHAAWIARADIT</sequence>
<keyword evidence="5 6" id="KW-0472">Membrane</keyword>
<keyword evidence="2" id="KW-1003">Cell membrane</keyword>
<evidence type="ECO:0000256" key="6">
    <source>
        <dbReference type="SAM" id="Phobius"/>
    </source>
</evidence>
<name>A0AAP7GYZ3_STEMA</name>
<feature type="transmembrane region" description="Helical" evidence="6">
    <location>
        <begin position="151"/>
        <end position="171"/>
    </location>
</feature>
<feature type="transmembrane region" description="Helical" evidence="6">
    <location>
        <begin position="82"/>
        <end position="103"/>
    </location>
</feature>
<dbReference type="RefSeq" id="WP_065176206.1">
    <property type="nucleotide sequence ID" value="NZ_CP106759.1"/>
</dbReference>
<keyword evidence="3 6" id="KW-0812">Transmembrane</keyword>
<gene>
    <name evidence="8" type="ORF">A9K56_01175</name>
</gene>
<proteinExistence type="predicted"/>
<dbReference type="EMBL" id="LYVI01000001">
    <property type="protein sequence ID" value="OBU63349.1"/>
    <property type="molecule type" value="Genomic_DNA"/>
</dbReference>
<dbReference type="InterPro" id="IPR007895">
    <property type="entry name" value="MASE1"/>
</dbReference>
<dbReference type="AlphaFoldDB" id="A0AAP7GYZ3"/>
<dbReference type="Proteomes" id="UP000092125">
    <property type="component" value="Unassembled WGS sequence"/>
</dbReference>
<protein>
    <recommendedName>
        <fullName evidence="7">MASE1 domain-containing protein</fullName>
    </recommendedName>
</protein>
<evidence type="ECO:0000313" key="8">
    <source>
        <dbReference type="EMBL" id="OBU63349.1"/>
    </source>
</evidence>
<comment type="caution">
    <text evidence="8">The sequence shown here is derived from an EMBL/GenBank/DDBJ whole genome shotgun (WGS) entry which is preliminary data.</text>
</comment>
<evidence type="ECO:0000256" key="3">
    <source>
        <dbReference type="ARBA" id="ARBA00022692"/>
    </source>
</evidence>
<feature type="transmembrane region" description="Helical" evidence="6">
    <location>
        <begin position="12"/>
        <end position="32"/>
    </location>
</feature>
<evidence type="ECO:0000313" key="9">
    <source>
        <dbReference type="Proteomes" id="UP000092125"/>
    </source>
</evidence>
<evidence type="ECO:0000256" key="4">
    <source>
        <dbReference type="ARBA" id="ARBA00022989"/>
    </source>
</evidence>
<comment type="subcellular location">
    <subcellularLocation>
        <location evidence="1">Cell membrane</location>
        <topology evidence="1">Multi-pass membrane protein</topology>
    </subcellularLocation>
</comment>
<dbReference type="Pfam" id="PF05231">
    <property type="entry name" value="MASE1"/>
    <property type="match status" value="1"/>
</dbReference>
<evidence type="ECO:0000256" key="5">
    <source>
        <dbReference type="ARBA" id="ARBA00023136"/>
    </source>
</evidence>
<feature type="transmembrane region" description="Helical" evidence="6">
    <location>
        <begin position="241"/>
        <end position="261"/>
    </location>
</feature>
<evidence type="ECO:0000256" key="1">
    <source>
        <dbReference type="ARBA" id="ARBA00004651"/>
    </source>
</evidence>
<feature type="domain" description="MASE1" evidence="7">
    <location>
        <begin position="20"/>
        <end position="288"/>
    </location>
</feature>
<feature type="transmembrane region" description="Helical" evidence="6">
    <location>
        <begin position="115"/>
        <end position="139"/>
    </location>
</feature>
<keyword evidence="4 6" id="KW-1133">Transmembrane helix</keyword>
<evidence type="ECO:0000256" key="2">
    <source>
        <dbReference type="ARBA" id="ARBA00022475"/>
    </source>
</evidence>
<evidence type="ECO:0000259" key="7">
    <source>
        <dbReference type="Pfam" id="PF05231"/>
    </source>
</evidence>
<organism evidence="8 9">
    <name type="scientific">Stenotrophomonas maltophilia</name>
    <name type="common">Pseudomonas maltophilia</name>
    <name type="synonym">Xanthomonas maltophilia</name>
    <dbReference type="NCBI Taxonomy" id="40324"/>
    <lineage>
        <taxon>Bacteria</taxon>
        <taxon>Pseudomonadati</taxon>
        <taxon>Pseudomonadota</taxon>
        <taxon>Gammaproteobacteria</taxon>
        <taxon>Lysobacterales</taxon>
        <taxon>Lysobacteraceae</taxon>
        <taxon>Stenotrophomonas</taxon>
        <taxon>Stenotrophomonas maltophilia group</taxon>
    </lineage>
</organism>
<feature type="transmembrane region" description="Helical" evidence="6">
    <location>
        <begin position="183"/>
        <end position="204"/>
    </location>
</feature>
<feature type="transmembrane region" description="Helical" evidence="6">
    <location>
        <begin position="216"/>
        <end position="234"/>
    </location>
</feature>
<accession>A0AAP7GYZ3</accession>
<dbReference type="GO" id="GO:0005886">
    <property type="term" value="C:plasma membrane"/>
    <property type="evidence" value="ECO:0007669"/>
    <property type="project" value="UniProtKB-SubCell"/>
</dbReference>